<accession>A0A9N8S1W6</accession>
<evidence type="ECO:0000256" key="1">
    <source>
        <dbReference type="SAM" id="Phobius"/>
    </source>
</evidence>
<keyword evidence="1" id="KW-0472">Membrane</keyword>
<gene>
    <name evidence="2" type="ORF">LMG31841_05494</name>
</gene>
<reference evidence="2" key="1">
    <citation type="submission" date="2021-04" db="EMBL/GenBank/DDBJ databases">
        <authorList>
            <person name="Vanwijnsberghe S."/>
        </authorList>
    </citation>
    <scope>NUCLEOTIDE SEQUENCE</scope>
    <source>
        <strain evidence="2">LMG 31841</strain>
    </source>
</reference>
<dbReference type="EMBL" id="CAJQZC010000016">
    <property type="protein sequence ID" value="CAG4925539.1"/>
    <property type="molecule type" value="Genomic_DNA"/>
</dbReference>
<feature type="transmembrane region" description="Helical" evidence="1">
    <location>
        <begin position="67"/>
        <end position="89"/>
    </location>
</feature>
<feature type="transmembrane region" description="Helical" evidence="1">
    <location>
        <begin position="12"/>
        <end position="31"/>
    </location>
</feature>
<dbReference type="AlphaFoldDB" id="A0A9N8S1W6"/>
<name>A0A9N8S1W6_9BURK</name>
<keyword evidence="1" id="KW-0812">Transmembrane</keyword>
<protein>
    <submittedName>
        <fullName evidence="2">Uncharacterized protein</fullName>
    </submittedName>
</protein>
<proteinExistence type="predicted"/>
<evidence type="ECO:0000313" key="3">
    <source>
        <dbReference type="Proteomes" id="UP000789704"/>
    </source>
</evidence>
<evidence type="ECO:0000313" key="2">
    <source>
        <dbReference type="EMBL" id="CAG4925539.1"/>
    </source>
</evidence>
<sequence>MKRRLQRIASVLAYVAASLIGGWFLGAFISHTSRWIPEWLWNAIRDAVRASGIEALRDEDDIEMLCIFALTIASWLTVALVLGIAWFAVASIRKRRT</sequence>
<keyword evidence="3" id="KW-1185">Reference proteome</keyword>
<comment type="caution">
    <text evidence="2">The sequence shown here is derived from an EMBL/GenBank/DDBJ whole genome shotgun (WGS) entry which is preliminary data.</text>
</comment>
<keyword evidence="1" id="KW-1133">Transmembrane helix</keyword>
<dbReference type="Proteomes" id="UP000789704">
    <property type="component" value="Unassembled WGS sequence"/>
</dbReference>
<organism evidence="2 3">
    <name type="scientific">Paraburkholderia saeva</name>
    <dbReference type="NCBI Taxonomy" id="2777537"/>
    <lineage>
        <taxon>Bacteria</taxon>
        <taxon>Pseudomonadati</taxon>
        <taxon>Pseudomonadota</taxon>
        <taxon>Betaproteobacteria</taxon>
        <taxon>Burkholderiales</taxon>
        <taxon>Burkholderiaceae</taxon>
        <taxon>Paraburkholderia</taxon>
    </lineage>
</organism>